<evidence type="ECO:0000256" key="1">
    <source>
        <dbReference type="ARBA" id="ARBA00006598"/>
    </source>
</evidence>
<organism evidence="5 6">
    <name type="scientific">candidate division WWE3 bacterium</name>
    <dbReference type="NCBI Taxonomy" id="2053526"/>
    <lineage>
        <taxon>Bacteria</taxon>
        <taxon>Katanobacteria</taxon>
    </lineage>
</organism>
<dbReference type="Proteomes" id="UP000714817">
    <property type="component" value="Unassembled WGS sequence"/>
</dbReference>
<accession>A0A955E187</accession>
<sequence>MKTRKTLSKRVKITKNGIILKKQNRTGHLKRKWSANKKTRKRGLGAVVSKGYIKNIKQMLGKSGSKITLNVVESENVEAAATETKSNSKATTSKKVSKKKVAPIEKE</sequence>
<dbReference type="GO" id="GO:0003735">
    <property type="term" value="F:structural constituent of ribosome"/>
    <property type="evidence" value="ECO:0007669"/>
    <property type="project" value="InterPro"/>
</dbReference>
<gene>
    <name evidence="5" type="ORF">KDA10_03915</name>
</gene>
<reference evidence="5" key="2">
    <citation type="journal article" date="2021" name="Microbiome">
        <title>Successional dynamics and alternative stable states in a saline activated sludge microbial community over 9 years.</title>
        <authorList>
            <person name="Wang Y."/>
            <person name="Ye J."/>
            <person name="Ju F."/>
            <person name="Liu L."/>
            <person name="Boyd J.A."/>
            <person name="Deng Y."/>
            <person name="Parks D.H."/>
            <person name="Jiang X."/>
            <person name="Yin X."/>
            <person name="Woodcroft B.J."/>
            <person name="Tyson G.W."/>
            <person name="Hugenholtz P."/>
            <person name="Polz M.F."/>
            <person name="Zhang T."/>
        </authorList>
    </citation>
    <scope>NUCLEOTIDE SEQUENCE</scope>
    <source>
        <strain evidence="5">HKST-UBA80</strain>
    </source>
</reference>
<keyword evidence="3" id="KW-0687">Ribonucleoprotein</keyword>
<dbReference type="Pfam" id="PF01632">
    <property type="entry name" value="Ribosomal_L35p"/>
    <property type="match status" value="1"/>
</dbReference>
<dbReference type="GO" id="GO:1990904">
    <property type="term" value="C:ribonucleoprotein complex"/>
    <property type="evidence" value="ECO:0007669"/>
    <property type="project" value="UniProtKB-KW"/>
</dbReference>
<dbReference type="InterPro" id="IPR037229">
    <property type="entry name" value="Ribosomal_bL35_sf"/>
</dbReference>
<dbReference type="EMBL" id="JAGQNY010000024">
    <property type="protein sequence ID" value="MCA9302472.1"/>
    <property type="molecule type" value="Genomic_DNA"/>
</dbReference>
<evidence type="ECO:0000313" key="5">
    <source>
        <dbReference type="EMBL" id="MCA9302472.1"/>
    </source>
</evidence>
<dbReference type="AlphaFoldDB" id="A0A955E187"/>
<dbReference type="GO" id="GO:0006412">
    <property type="term" value="P:translation"/>
    <property type="evidence" value="ECO:0007669"/>
    <property type="project" value="InterPro"/>
</dbReference>
<dbReference type="SUPFAM" id="SSF143034">
    <property type="entry name" value="L35p-like"/>
    <property type="match status" value="1"/>
</dbReference>
<dbReference type="InterPro" id="IPR021137">
    <property type="entry name" value="Ribosomal_bL35-like"/>
</dbReference>
<proteinExistence type="inferred from homology"/>
<keyword evidence="2 5" id="KW-0689">Ribosomal protein</keyword>
<dbReference type="Gene3D" id="4.10.410.60">
    <property type="match status" value="1"/>
</dbReference>
<comment type="caution">
    <text evidence="5">The sequence shown here is derived from an EMBL/GenBank/DDBJ whole genome shotgun (WGS) entry which is preliminary data.</text>
</comment>
<reference evidence="5" key="1">
    <citation type="submission" date="2020-04" db="EMBL/GenBank/DDBJ databases">
        <authorList>
            <person name="Zhang T."/>
        </authorList>
    </citation>
    <scope>NUCLEOTIDE SEQUENCE</scope>
    <source>
        <strain evidence="5">HKST-UBA80</strain>
    </source>
</reference>
<evidence type="ECO:0000256" key="2">
    <source>
        <dbReference type="ARBA" id="ARBA00022980"/>
    </source>
</evidence>
<feature type="compositionally biased region" description="Low complexity" evidence="4">
    <location>
        <begin position="80"/>
        <end position="94"/>
    </location>
</feature>
<evidence type="ECO:0000256" key="4">
    <source>
        <dbReference type="SAM" id="MobiDB-lite"/>
    </source>
</evidence>
<evidence type="ECO:0000256" key="3">
    <source>
        <dbReference type="ARBA" id="ARBA00023274"/>
    </source>
</evidence>
<protein>
    <submittedName>
        <fullName evidence="5">50S ribosomal protein L35</fullName>
    </submittedName>
</protein>
<name>A0A955E187_UNCKA</name>
<comment type="similarity">
    <text evidence="1">Belongs to the bacterial ribosomal protein bL35 family.</text>
</comment>
<evidence type="ECO:0000313" key="6">
    <source>
        <dbReference type="Proteomes" id="UP000714817"/>
    </source>
</evidence>
<dbReference type="GO" id="GO:0005840">
    <property type="term" value="C:ribosome"/>
    <property type="evidence" value="ECO:0007669"/>
    <property type="project" value="UniProtKB-KW"/>
</dbReference>
<feature type="region of interest" description="Disordered" evidence="4">
    <location>
        <begin position="80"/>
        <end position="107"/>
    </location>
</feature>